<accession>A0A151TMF7</accession>
<dbReference type="EMBL" id="CM003606">
    <property type="protein sequence ID" value="KYP68231.1"/>
    <property type="molecule type" value="Genomic_DNA"/>
</dbReference>
<dbReference type="AlphaFoldDB" id="A0A151TMF7"/>
<dbReference type="Proteomes" id="UP000075243">
    <property type="component" value="Chromosome 4"/>
</dbReference>
<reference evidence="1 2" key="1">
    <citation type="journal article" date="2012" name="Nat. Biotechnol.">
        <title>Draft genome sequence of pigeonpea (Cajanus cajan), an orphan legume crop of resource-poor farmers.</title>
        <authorList>
            <person name="Varshney R.K."/>
            <person name="Chen W."/>
            <person name="Li Y."/>
            <person name="Bharti A.K."/>
            <person name="Saxena R.K."/>
            <person name="Schlueter J.A."/>
            <person name="Donoghue M.T."/>
            <person name="Azam S."/>
            <person name="Fan G."/>
            <person name="Whaley A.M."/>
            <person name="Farmer A.D."/>
            <person name="Sheridan J."/>
            <person name="Iwata A."/>
            <person name="Tuteja R."/>
            <person name="Penmetsa R.V."/>
            <person name="Wu W."/>
            <person name="Upadhyaya H.D."/>
            <person name="Yang S.P."/>
            <person name="Shah T."/>
            <person name="Saxena K.B."/>
            <person name="Michael T."/>
            <person name="McCombie W.R."/>
            <person name="Yang B."/>
            <person name="Zhang G."/>
            <person name="Yang H."/>
            <person name="Wang J."/>
            <person name="Spillane C."/>
            <person name="Cook D.R."/>
            <person name="May G.D."/>
            <person name="Xu X."/>
            <person name="Jackson S.A."/>
        </authorList>
    </citation>
    <scope>NUCLEOTIDE SEQUENCE [LARGE SCALE GENOMIC DNA]</scope>
    <source>
        <strain evidence="2">cv. Asha</strain>
    </source>
</reference>
<evidence type="ECO:0000313" key="1">
    <source>
        <dbReference type="EMBL" id="KYP68231.1"/>
    </source>
</evidence>
<name>A0A151TMF7_CAJCA</name>
<organism evidence="1 2">
    <name type="scientific">Cajanus cajan</name>
    <name type="common">Pigeon pea</name>
    <name type="synonym">Cajanus indicus</name>
    <dbReference type="NCBI Taxonomy" id="3821"/>
    <lineage>
        <taxon>Eukaryota</taxon>
        <taxon>Viridiplantae</taxon>
        <taxon>Streptophyta</taxon>
        <taxon>Embryophyta</taxon>
        <taxon>Tracheophyta</taxon>
        <taxon>Spermatophyta</taxon>
        <taxon>Magnoliopsida</taxon>
        <taxon>eudicotyledons</taxon>
        <taxon>Gunneridae</taxon>
        <taxon>Pentapetalae</taxon>
        <taxon>rosids</taxon>
        <taxon>fabids</taxon>
        <taxon>Fabales</taxon>
        <taxon>Fabaceae</taxon>
        <taxon>Papilionoideae</taxon>
        <taxon>50 kb inversion clade</taxon>
        <taxon>NPAAA clade</taxon>
        <taxon>indigoferoid/millettioid clade</taxon>
        <taxon>Phaseoleae</taxon>
        <taxon>Cajanus</taxon>
    </lineage>
</organism>
<protein>
    <submittedName>
        <fullName evidence="1">Uncharacterized protein</fullName>
    </submittedName>
</protein>
<sequence>MIYFSSASYLNNWNLYISVSQIKCMETRRAEDIAASYNGSIWKDGESARGSSDGLCTIEIKNALIPPWFICDICALMASEGRSFEARYE</sequence>
<dbReference type="STRING" id="3821.A0A151TMF7"/>
<evidence type="ECO:0000313" key="2">
    <source>
        <dbReference type="Proteomes" id="UP000075243"/>
    </source>
</evidence>
<proteinExistence type="predicted"/>
<dbReference type="OMA" id="HHIENMS"/>
<keyword evidence="2" id="KW-1185">Reference proteome</keyword>
<dbReference type="Gramene" id="C.cajan_21222.t">
    <property type="protein sequence ID" value="C.cajan_21222.t.cds1"/>
    <property type="gene ID" value="C.cajan_21222"/>
</dbReference>
<gene>
    <name evidence="1" type="ORF">KK1_021851</name>
</gene>